<organism evidence="2 3">
    <name type="scientific">Dendrothele bispora (strain CBS 962.96)</name>
    <dbReference type="NCBI Taxonomy" id="1314807"/>
    <lineage>
        <taxon>Eukaryota</taxon>
        <taxon>Fungi</taxon>
        <taxon>Dikarya</taxon>
        <taxon>Basidiomycota</taxon>
        <taxon>Agaricomycotina</taxon>
        <taxon>Agaricomycetes</taxon>
        <taxon>Agaricomycetidae</taxon>
        <taxon>Agaricales</taxon>
        <taxon>Agaricales incertae sedis</taxon>
        <taxon>Dendrothele</taxon>
    </lineage>
</organism>
<sequence>MLLTLPSSLMHTRLCQKVVESQRVTGKDLWLKTFPDAKVNDRKGWPKSTFYHHRRWWRSTTATVQQRYTDAGRTDLGLWSKFMMEVPAPGVDVKSARQKAAREVKRLGKQKVIEEEVEEWEDEDFIPPRRRRHARADKFVRVPSEGEEDELDSDQ</sequence>
<evidence type="ECO:0000256" key="1">
    <source>
        <dbReference type="SAM" id="MobiDB-lite"/>
    </source>
</evidence>
<feature type="compositionally biased region" description="Acidic residues" evidence="1">
    <location>
        <begin position="145"/>
        <end position="155"/>
    </location>
</feature>
<keyword evidence="3" id="KW-1185">Reference proteome</keyword>
<dbReference type="Proteomes" id="UP000297245">
    <property type="component" value="Unassembled WGS sequence"/>
</dbReference>
<evidence type="ECO:0000313" key="2">
    <source>
        <dbReference type="EMBL" id="THU79424.1"/>
    </source>
</evidence>
<dbReference type="EMBL" id="ML180027">
    <property type="protein sequence ID" value="THU79424.1"/>
    <property type="molecule type" value="Genomic_DNA"/>
</dbReference>
<dbReference type="OrthoDB" id="2687372at2759"/>
<dbReference type="AlphaFoldDB" id="A0A4S8KU73"/>
<reference evidence="2 3" key="1">
    <citation type="journal article" date="2019" name="Nat. Ecol. Evol.">
        <title>Megaphylogeny resolves global patterns of mushroom evolution.</title>
        <authorList>
            <person name="Varga T."/>
            <person name="Krizsan K."/>
            <person name="Foldi C."/>
            <person name="Dima B."/>
            <person name="Sanchez-Garcia M."/>
            <person name="Sanchez-Ramirez S."/>
            <person name="Szollosi G.J."/>
            <person name="Szarkandi J.G."/>
            <person name="Papp V."/>
            <person name="Albert L."/>
            <person name="Andreopoulos W."/>
            <person name="Angelini C."/>
            <person name="Antonin V."/>
            <person name="Barry K.W."/>
            <person name="Bougher N.L."/>
            <person name="Buchanan P."/>
            <person name="Buyck B."/>
            <person name="Bense V."/>
            <person name="Catcheside P."/>
            <person name="Chovatia M."/>
            <person name="Cooper J."/>
            <person name="Damon W."/>
            <person name="Desjardin D."/>
            <person name="Finy P."/>
            <person name="Geml J."/>
            <person name="Haridas S."/>
            <person name="Hughes K."/>
            <person name="Justo A."/>
            <person name="Karasinski D."/>
            <person name="Kautmanova I."/>
            <person name="Kiss B."/>
            <person name="Kocsube S."/>
            <person name="Kotiranta H."/>
            <person name="LaButti K.M."/>
            <person name="Lechner B.E."/>
            <person name="Liimatainen K."/>
            <person name="Lipzen A."/>
            <person name="Lukacs Z."/>
            <person name="Mihaltcheva S."/>
            <person name="Morgado L.N."/>
            <person name="Niskanen T."/>
            <person name="Noordeloos M.E."/>
            <person name="Ohm R.A."/>
            <person name="Ortiz-Santana B."/>
            <person name="Ovrebo C."/>
            <person name="Racz N."/>
            <person name="Riley R."/>
            <person name="Savchenko A."/>
            <person name="Shiryaev A."/>
            <person name="Soop K."/>
            <person name="Spirin V."/>
            <person name="Szebenyi C."/>
            <person name="Tomsovsky M."/>
            <person name="Tulloss R.E."/>
            <person name="Uehling J."/>
            <person name="Grigoriev I.V."/>
            <person name="Vagvolgyi C."/>
            <person name="Papp T."/>
            <person name="Martin F.M."/>
            <person name="Miettinen O."/>
            <person name="Hibbett D.S."/>
            <person name="Nagy L.G."/>
        </authorList>
    </citation>
    <scope>NUCLEOTIDE SEQUENCE [LARGE SCALE GENOMIC DNA]</scope>
    <source>
        <strain evidence="2 3">CBS 962.96</strain>
    </source>
</reference>
<proteinExistence type="predicted"/>
<accession>A0A4S8KU73</accession>
<protein>
    <submittedName>
        <fullName evidence="2">Uncharacterized protein</fullName>
    </submittedName>
</protein>
<name>A0A4S8KU73_DENBC</name>
<feature type="region of interest" description="Disordered" evidence="1">
    <location>
        <begin position="136"/>
        <end position="155"/>
    </location>
</feature>
<evidence type="ECO:0000313" key="3">
    <source>
        <dbReference type="Proteomes" id="UP000297245"/>
    </source>
</evidence>
<gene>
    <name evidence="2" type="ORF">K435DRAFT_875480</name>
</gene>